<proteinExistence type="inferred from homology"/>
<gene>
    <name evidence="11" type="ORF">OPDIPICF_00938</name>
</gene>
<evidence type="ECO:0000256" key="8">
    <source>
        <dbReference type="PROSITE-ProRule" id="PRU00339"/>
    </source>
</evidence>
<feature type="repeat" description="TPR" evidence="8">
    <location>
        <begin position="111"/>
        <end position="144"/>
    </location>
</feature>
<keyword evidence="12" id="KW-1185">Reference proteome</keyword>
<dbReference type="InterPro" id="IPR029489">
    <property type="entry name" value="OGT/SEC/SPY_C"/>
</dbReference>
<dbReference type="Gene3D" id="3.40.50.2000">
    <property type="entry name" value="Glycogen Phosphorylase B"/>
    <property type="match status" value="1"/>
</dbReference>
<dbReference type="SUPFAM" id="SSF48452">
    <property type="entry name" value="TPR-like"/>
    <property type="match status" value="1"/>
</dbReference>
<protein>
    <recommendedName>
        <fullName evidence="3">protein O-GlcNAc transferase</fullName>
        <ecNumber evidence="3">2.4.1.255</ecNumber>
    </recommendedName>
</protein>
<organism evidence="11 12">
    <name type="scientific">BD1-7 clade bacterium</name>
    <dbReference type="NCBI Taxonomy" id="2029982"/>
    <lineage>
        <taxon>Bacteria</taxon>
        <taxon>Pseudomonadati</taxon>
        <taxon>Pseudomonadota</taxon>
        <taxon>Gammaproteobacteria</taxon>
        <taxon>Cellvibrionales</taxon>
        <taxon>Spongiibacteraceae</taxon>
        <taxon>BD1-7 clade</taxon>
    </lineage>
</organism>
<keyword evidence="5" id="KW-0808">Transferase</keyword>
<evidence type="ECO:0000313" key="11">
    <source>
        <dbReference type="EMBL" id="CAA0105243.1"/>
    </source>
</evidence>
<dbReference type="Gene3D" id="3.40.50.11380">
    <property type="match status" value="1"/>
</dbReference>
<dbReference type="PANTHER" id="PTHR44835">
    <property type="entry name" value="UDP-N-ACETYLGLUCOSAMINE--PEPTIDE N-ACETYLGLUCOSAMINYLTRANSFERASE SPINDLY-RELATED"/>
    <property type="match status" value="1"/>
</dbReference>
<feature type="repeat" description="TPR" evidence="8">
    <location>
        <begin position="145"/>
        <end position="178"/>
    </location>
</feature>
<evidence type="ECO:0000256" key="2">
    <source>
        <dbReference type="ARBA" id="ARBA00005386"/>
    </source>
</evidence>
<keyword evidence="4" id="KW-0328">Glycosyltransferase</keyword>
<dbReference type="Pfam" id="PF13844">
    <property type="entry name" value="Glyco_transf_41"/>
    <property type="match status" value="2"/>
</dbReference>
<dbReference type="InterPro" id="IPR019734">
    <property type="entry name" value="TPR_rpt"/>
</dbReference>
<dbReference type="Pfam" id="PF13432">
    <property type="entry name" value="TPR_16"/>
    <property type="match status" value="1"/>
</dbReference>
<evidence type="ECO:0000256" key="5">
    <source>
        <dbReference type="ARBA" id="ARBA00022679"/>
    </source>
</evidence>
<comment type="similarity">
    <text evidence="2">Belongs to the glycosyltransferase 41 family. O-GlcNAc transferase subfamily.</text>
</comment>
<reference evidence="11 12" key="1">
    <citation type="submission" date="2019-11" db="EMBL/GenBank/DDBJ databases">
        <authorList>
            <person name="Holert J."/>
        </authorList>
    </citation>
    <scope>NUCLEOTIDE SEQUENCE [LARGE SCALE GENOMIC DNA]</scope>
    <source>
        <strain evidence="11">SB11_3</strain>
    </source>
</reference>
<name>A0A5S9PLF7_9GAMM</name>
<evidence type="ECO:0000259" key="10">
    <source>
        <dbReference type="Pfam" id="PF13844"/>
    </source>
</evidence>
<dbReference type="GO" id="GO:0097363">
    <property type="term" value="F:protein O-acetylglucosaminyltransferase activity"/>
    <property type="evidence" value="ECO:0007669"/>
    <property type="project" value="UniProtKB-EC"/>
</dbReference>
<accession>A0A5S9PLF7</accession>
<evidence type="ECO:0000256" key="7">
    <source>
        <dbReference type="ARBA" id="ARBA00022803"/>
    </source>
</evidence>
<feature type="domain" description="O-GlcNAc transferase C-terminal" evidence="10">
    <location>
        <begin position="415"/>
        <end position="586"/>
    </location>
</feature>
<evidence type="ECO:0000256" key="9">
    <source>
        <dbReference type="SAM" id="MobiDB-lite"/>
    </source>
</evidence>
<dbReference type="SMART" id="SM00028">
    <property type="entry name" value="TPR"/>
    <property type="match status" value="4"/>
</dbReference>
<evidence type="ECO:0000256" key="6">
    <source>
        <dbReference type="ARBA" id="ARBA00022737"/>
    </source>
</evidence>
<dbReference type="Pfam" id="PF13181">
    <property type="entry name" value="TPR_8"/>
    <property type="match status" value="1"/>
</dbReference>
<evidence type="ECO:0000256" key="1">
    <source>
        <dbReference type="ARBA" id="ARBA00004922"/>
    </source>
</evidence>
<dbReference type="PANTHER" id="PTHR44835:SF1">
    <property type="entry name" value="PROTEIN O-GLCNAC TRANSFERASE"/>
    <property type="match status" value="1"/>
</dbReference>
<dbReference type="EMBL" id="CACSIO010000012">
    <property type="protein sequence ID" value="CAA0105243.1"/>
    <property type="molecule type" value="Genomic_DNA"/>
</dbReference>
<dbReference type="InterPro" id="IPR051939">
    <property type="entry name" value="Glycosyltr_41/O-GlcNAc_trsf"/>
</dbReference>
<evidence type="ECO:0000256" key="3">
    <source>
        <dbReference type="ARBA" id="ARBA00011970"/>
    </source>
</evidence>
<feature type="region of interest" description="Disordered" evidence="9">
    <location>
        <begin position="218"/>
        <end position="237"/>
    </location>
</feature>
<dbReference type="PROSITE" id="PS50005">
    <property type="entry name" value="TPR"/>
    <property type="match status" value="2"/>
</dbReference>
<dbReference type="EC" id="2.4.1.255" evidence="3"/>
<dbReference type="InterPro" id="IPR011990">
    <property type="entry name" value="TPR-like_helical_dom_sf"/>
</dbReference>
<keyword evidence="7 8" id="KW-0802">TPR repeat</keyword>
<dbReference type="OrthoDB" id="255821at2"/>
<dbReference type="SUPFAM" id="SSF53756">
    <property type="entry name" value="UDP-Glycosyltransferase/glycogen phosphorylase"/>
    <property type="match status" value="1"/>
</dbReference>
<keyword evidence="6" id="KW-0677">Repeat</keyword>
<evidence type="ECO:0000256" key="4">
    <source>
        <dbReference type="ARBA" id="ARBA00022676"/>
    </source>
</evidence>
<feature type="domain" description="O-GlcNAc transferase C-terminal" evidence="10">
    <location>
        <begin position="240"/>
        <end position="371"/>
    </location>
</feature>
<evidence type="ECO:0000313" key="12">
    <source>
        <dbReference type="Proteomes" id="UP000441399"/>
    </source>
</evidence>
<dbReference type="AlphaFoldDB" id="A0A5S9PLF7"/>
<sequence>MSTDTSTDIQNLLSASAEAFAQQDNTKADALLHQILALDPNHVEALTNLAFLAYRAADYDSSIKWADEAIRHDIACARAYSHKGIALMAKQQMVEALKILEAGARQPEPPAELWINLGLAYQTVQQFENARQAMQRGIAMAPTSAEGRSNLGSVFQASGQIDQALVAYQAGLDINPIHLASLSNYLMCLQYTDNTNSSQLKSAAVELCQALESHATRQDSTDSALSDPPSGNYADTCAKSPATDQMLRIGFVSGDFRQHPVGWFFIGVLRALTEHSNVEIYCYQTDSRQDELTARLQSLAHQWRYVLTHSDNEVAEMIRCDRIDVLIDLAGHTAGNRVWVFAQRPARLQYSWLGYPASVGLSAIDGVVLGQYMVDRVSQCYFNEPLIVLDAPQFCYTPPDYLPDVKPSPVDANGQITFGCFNNIAKLNDGVLRCYAALLHQVPNSQLILKWKSFADPNLAETVLKRFHAMGIVKTRLQLRGASPHIDMLNEYADVDIALDPFPFSGGLTSYEATWMGVPVITLYGHRPLSRQTYAINQTLGFPQRCATNVDEYIACAKKLVARSGQLTAMRFDLRQRAESSALTNHGVQADELLKSIRLSNLFDSLEQTN</sequence>
<comment type="pathway">
    <text evidence="1">Protein modification; protein glycosylation.</text>
</comment>
<dbReference type="Gene3D" id="1.25.40.10">
    <property type="entry name" value="Tetratricopeptide repeat domain"/>
    <property type="match status" value="2"/>
</dbReference>
<dbReference type="Proteomes" id="UP000441399">
    <property type="component" value="Unassembled WGS sequence"/>
</dbReference>